<dbReference type="SMART" id="SM00349">
    <property type="entry name" value="KRAB"/>
    <property type="match status" value="1"/>
</dbReference>
<dbReference type="GeneTree" id="ENSGT00960000189292"/>
<keyword evidence="1" id="KW-1133">Transmembrane helix</keyword>
<name>A0A8D0KLF6_SALMN</name>
<evidence type="ECO:0000256" key="1">
    <source>
        <dbReference type="SAM" id="Phobius"/>
    </source>
</evidence>
<dbReference type="SUPFAM" id="SSF109640">
    <property type="entry name" value="KRAB domain (Kruppel-associated box)"/>
    <property type="match status" value="1"/>
</dbReference>
<reference evidence="3" key="2">
    <citation type="submission" date="2025-09" db="UniProtKB">
        <authorList>
            <consortium name="Ensembl"/>
        </authorList>
    </citation>
    <scope>IDENTIFICATION</scope>
</reference>
<dbReference type="CDD" id="cd07765">
    <property type="entry name" value="KRAB_A-box"/>
    <property type="match status" value="1"/>
</dbReference>
<dbReference type="GO" id="GO:0006355">
    <property type="term" value="P:regulation of DNA-templated transcription"/>
    <property type="evidence" value="ECO:0007669"/>
    <property type="project" value="InterPro"/>
</dbReference>
<feature type="domain" description="KRAB" evidence="2">
    <location>
        <begin position="6"/>
        <end position="94"/>
    </location>
</feature>
<keyword evidence="4" id="KW-1185">Reference proteome</keyword>
<dbReference type="InterPro" id="IPR050169">
    <property type="entry name" value="Krueppel_C2H2_ZnF"/>
</dbReference>
<dbReference type="PROSITE" id="PS50805">
    <property type="entry name" value="KRAB"/>
    <property type="match status" value="1"/>
</dbReference>
<feature type="transmembrane region" description="Helical" evidence="1">
    <location>
        <begin position="58"/>
        <end position="83"/>
    </location>
</feature>
<sequence>MGSTVMTFEEVAVHFTEEEWVLLDLTQKALYKDVMKENYASLAFVGKSLFGWIDGYSVAVSLSILSHLPALCLLRGVVLACWFNIKARMSDLPSCSFYDSNVSKE</sequence>
<dbReference type="Pfam" id="PF01352">
    <property type="entry name" value="KRAB"/>
    <property type="match status" value="1"/>
</dbReference>
<accession>A0A8D0KLF6</accession>
<dbReference type="AlphaFoldDB" id="A0A8D0KLF6"/>
<evidence type="ECO:0000313" key="4">
    <source>
        <dbReference type="Proteomes" id="UP000694421"/>
    </source>
</evidence>
<keyword evidence="1" id="KW-0472">Membrane</keyword>
<dbReference type="Proteomes" id="UP000694421">
    <property type="component" value="Unplaced"/>
</dbReference>
<protein>
    <recommendedName>
        <fullName evidence="2">KRAB domain-containing protein</fullName>
    </recommendedName>
</protein>
<dbReference type="Ensembl" id="ENSSMRT00000029945.1">
    <property type="protein sequence ID" value="ENSSMRP00000025590.1"/>
    <property type="gene ID" value="ENSSMRG00000019782.1"/>
</dbReference>
<keyword evidence="1" id="KW-0812">Transmembrane</keyword>
<evidence type="ECO:0000313" key="3">
    <source>
        <dbReference type="Ensembl" id="ENSSMRP00000025590.1"/>
    </source>
</evidence>
<organism evidence="3 4">
    <name type="scientific">Salvator merianae</name>
    <name type="common">Argentine black and white tegu</name>
    <name type="synonym">Tupinambis merianae</name>
    <dbReference type="NCBI Taxonomy" id="96440"/>
    <lineage>
        <taxon>Eukaryota</taxon>
        <taxon>Metazoa</taxon>
        <taxon>Chordata</taxon>
        <taxon>Craniata</taxon>
        <taxon>Vertebrata</taxon>
        <taxon>Euteleostomi</taxon>
        <taxon>Lepidosauria</taxon>
        <taxon>Squamata</taxon>
        <taxon>Bifurcata</taxon>
        <taxon>Unidentata</taxon>
        <taxon>Episquamata</taxon>
        <taxon>Laterata</taxon>
        <taxon>Teiioidea</taxon>
        <taxon>Teiidae</taxon>
        <taxon>Salvator</taxon>
    </lineage>
</organism>
<evidence type="ECO:0000259" key="2">
    <source>
        <dbReference type="PROSITE" id="PS50805"/>
    </source>
</evidence>
<proteinExistence type="predicted"/>
<dbReference type="InterPro" id="IPR036051">
    <property type="entry name" value="KRAB_dom_sf"/>
</dbReference>
<dbReference type="Gene3D" id="6.10.140.140">
    <property type="match status" value="1"/>
</dbReference>
<dbReference type="PANTHER" id="PTHR23232">
    <property type="entry name" value="KRAB DOMAIN C2H2 ZINC FINGER"/>
    <property type="match status" value="1"/>
</dbReference>
<reference evidence="3" key="1">
    <citation type="submission" date="2025-08" db="UniProtKB">
        <authorList>
            <consortium name="Ensembl"/>
        </authorList>
    </citation>
    <scope>IDENTIFICATION</scope>
</reference>
<dbReference type="PANTHER" id="PTHR23232:SF142">
    <property type="entry name" value="GASTRULA ZINC FINGER PROTEIN XLCGF57.1-LIKE-RELATED"/>
    <property type="match status" value="1"/>
</dbReference>
<dbReference type="InterPro" id="IPR001909">
    <property type="entry name" value="KRAB"/>
</dbReference>